<evidence type="ECO:0000313" key="10">
    <source>
        <dbReference type="Proteomes" id="UP000504611"/>
    </source>
</evidence>
<protein>
    <recommendedName>
        <fullName evidence="3">Beta-crystallin A4</fullName>
    </recommendedName>
    <alternativeName>
        <fullName evidence="7">Beta-A4 crystallin</fullName>
    </alternativeName>
</protein>
<evidence type="ECO:0000256" key="6">
    <source>
        <dbReference type="ARBA" id="ARBA00025922"/>
    </source>
</evidence>
<evidence type="ECO:0000313" key="11">
    <source>
        <dbReference type="RefSeq" id="XP_010779751.1"/>
    </source>
</evidence>
<organism evidence="10 11">
    <name type="scientific">Notothenia coriiceps</name>
    <name type="common">black rockcod</name>
    <dbReference type="NCBI Taxonomy" id="8208"/>
    <lineage>
        <taxon>Eukaryota</taxon>
        <taxon>Metazoa</taxon>
        <taxon>Chordata</taxon>
        <taxon>Craniata</taxon>
        <taxon>Vertebrata</taxon>
        <taxon>Euteleostomi</taxon>
        <taxon>Actinopterygii</taxon>
        <taxon>Neopterygii</taxon>
        <taxon>Teleostei</taxon>
        <taxon>Neoteleostei</taxon>
        <taxon>Acanthomorphata</taxon>
        <taxon>Eupercaria</taxon>
        <taxon>Perciformes</taxon>
        <taxon>Notothenioidei</taxon>
        <taxon>Nototheniidae</taxon>
        <taxon>Notothenia</taxon>
    </lineage>
</organism>
<dbReference type="InterPro" id="IPR050252">
    <property type="entry name" value="Beta/Gamma-Crystallin"/>
</dbReference>
<keyword evidence="5" id="KW-0677">Repeat</keyword>
<evidence type="ECO:0000256" key="2">
    <source>
        <dbReference type="ARBA" id="ARBA00009646"/>
    </source>
</evidence>
<evidence type="ECO:0000256" key="1">
    <source>
        <dbReference type="ARBA" id="ARBA00003689"/>
    </source>
</evidence>
<dbReference type="GeneID" id="104954353"/>
<dbReference type="PANTHER" id="PTHR11818">
    <property type="entry name" value="BETA/GAMMA CRYSTALLIN"/>
    <property type="match status" value="1"/>
</dbReference>
<gene>
    <name evidence="11" type="primary">LOC104954353</name>
</gene>
<dbReference type="SUPFAM" id="SSF49695">
    <property type="entry name" value="gamma-Crystallin-like"/>
    <property type="match status" value="1"/>
</dbReference>
<keyword evidence="10" id="KW-1185">Reference proteome</keyword>
<evidence type="ECO:0000256" key="5">
    <source>
        <dbReference type="ARBA" id="ARBA00022737"/>
    </source>
</evidence>
<feature type="region of interest" description="Disordered" evidence="8">
    <location>
        <begin position="128"/>
        <end position="200"/>
    </location>
</feature>
<sequence length="200" mass="22791">MTHHCTKFSGHWKIIVFDEECFQGRRHEFTSECCNVMEFGFETVRSMRVESGAWVGYEHASYQGQQFVLERGEYPQCDAFGGSNAYHIERMTSFRPIACAGRKMADLEAVLADVSYLMAMEKSKSTPAARASKKIILPEPRRSTQKMDGNTERDRCVRIGGESERAAEMTAKGGESDDQRQPNHHIQLKKPALFGEMRRK</sequence>
<dbReference type="KEGG" id="ncc:104954353"/>
<feature type="compositionally biased region" description="Basic and acidic residues" evidence="8">
    <location>
        <begin position="149"/>
        <end position="167"/>
    </location>
</feature>
<dbReference type="Gene3D" id="2.60.20.10">
    <property type="entry name" value="Crystallins"/>
    <property type="match status" value="1"/>
</dbReference>
<evidence type="ECO:0000259" key="9">
    <source>
        <dbReference type="PROSITE" id="PS50915"/>
    </source>
</evidence>
<dbReference type="GO" id="GO:0007601">
    <property type="term" value="P:visual perception"/>
    <property type="evidence" value="ECO:0007669"/>
    <property type="project" value="TreeGrafter"/>
</dbReference>
<dbReference type="GO" id="GO:0005212">
    <property type="term" value="F:structural constituent of eye lens"/>
    <property type="evidence" value="ECO:0007669"/>
    <property type="project" value="UniProtKB-KW"/>
</dbReference>
<dbReference type="InterPro" id="IPR001064">
    <property type="entry name" value="Beta/gamma_crystallin"/>
</dbReference>
<dbReference type="GO" id="GO:0002088">
    <property type="term" value="P:lens development in camera-type eye"/>
    <property type="evidence" value="ECO:0007669"/>
    <property type="project" value="TreeGrafter"/>
</dbReference>
<dbReference type="OrthoDB" id="8688215at2759"/>
<comment type="subunit">
    <text evidence="6">Homo/heterodimer, or complexes of higher-order. The structure of beta-crystallin oligomers seems to be stabilized through interactions between the N-terminal arms.</text>
</comment>
<comment type="function">
    <text evidence="1">Crystallins are the dominant structural components of the vertebrate eye lens.</text>
</comment>
<evidence type="ECO:0000256" key="7">
    <source>
        <dbReference type="ARBA" id="ARBA00032269"/>
    </source>
</evidence>
<feature type="domain" description="Beta/gamma crystallin 'Greek key'" evidence="9">
    <location>
        <begin position="12"/>
        <end position="51"/>
    </location>
</feature>
<evidence type="ECO:0000256" key="8">
    <source>
        <dbReference type="SAM" id="MobiDB-lite"/>
    </source>
</evidence>
<name>A0A6I9NZE9_9TELE</name>
<evidence type="ECO:0000256" key="4">
    <source>
        <dbReference type="ARBA" id="ARBA00022613"/>
    </source>
</evidence>
<dbReference type="PROSITE" id="PS50915">
    <property type="entry name" value="CRYSTALLIN_BETA_GAMMA"/>
    <property type="match status" value="2"/>
</dbReference>
<proteinExistence type="inferred from homology"/>
<dbReference type="Pfam" id="PF00030">
    <property type="entry name" value="Crystall"/>
    <property type="match status" value="1"/>
</dbReference>
<dbReference type="FunFam" id="2.60.20.10:FF:000002">
    <property type="entry name" value="Crystallin, beta B2"/>
    <property type="match status" value="1"/>
</dbReference>
<dbReference type="InterPro" id="IPR011024">
    <property type="entry name" value="G_crystallin-like"/>
</dbReference>
<dbReference type="Proteomes" id="UP000504611">
    <property type="component" value="Unplaced"/>
</dbReference>
<dbReference type="SMART" id="SM00247">
    <property type="entry name" value="XTALbg"/>
    <property type="match status" value="1"/>
</dbReference>
<dbReference type="PANTHER" id="PTHR11818:SF19">
    <property type="entry name" value="BETA-CRYSTALLIN A4"/>
    <property type="match status" value="1"/>
</dbReference>
<feature type="domain" description="Beta/gamma crystallin 'Greek key'" evidence="9">
    <location>
        <begin position="52"/>
        <end position="98"/>
    </location>
</feature>
<comment type="similarity">
    <text evidence="2">Belongs to the beta/gamma-crystallin family.</text>
</comment>
<dbReference type="AlphaFoldDB" id="A0A6I9NZE9"/>
<dbReference type="PRINTS" id="PR01367">
    <property type="entry name" value="BGCRYSTALLIN"/>
</dbReference>
<evidence type="ECO:0000256" key="3">
    <source>
        <dbReference type="ARBA" id="ARBA00019489"/>
    </source>
</evidence>
<accession>A0A6I9NZE9</accession>
<dbReference type="RefSeq" id="XP_010779751.1">
    <property type="nucleotide sequence ID" value="XM_010781449.1"/>
</dbReference>
<keyword evidence="4" id="KW-0273">Eye lens protein</keyword>
<reference evidence="11" key="1">
    <citation type="submission" date="2025-08" db="UniProtKB">
        <authorList>
            <consortium name="RefSeq"/>
        </authorList>
    </citation>
    <scope>IDENTIFICATION</scope>
    <source>
        <tissue evidence="11">Muscle</tissue>
    </source>
</reference>